<keyword evidence="2" id="KW-0663">Pyridoxal phosphate</keyword>
<accession>A0A1Y5SSM4</accession>
<dbReference type="InterPro" id="IPR004839">
    <property type="entry name" value="Aminotransferase_I/II_large"/>
</dbReference>
<evidence type="ECO:0000313" key="7">
    <source>
        <dbReference type="EMBL" id="SLN47094.1"/>
    </source>
</evidence>
<sequence>MSVQNSIQLSLPEGKGPLHERLADAVEQLISGGRYGRGDRLPTHRELARGANVAIGTVTKAIDLLERRGVVRGETGRGTFVNLPVAADDELVDLNFNVPLPVVDEAQFRAAASLAASRLGSVPNGGYPEPGGGREQRMVVAAWLAAMRLEVDPNDLLITIGGQHGIHLAMADLAGTTKSVATEAATFSGAIAAARNLSLDLLSVDHDGQGMLPADLHRVLATTGCKAVYLTPVCQNPFGFEMGAERRQEILDICRRHDAYIIEDDIYSLYAASKAKPFHELAPDRVYYLNGLSKSLTPLVRVGLLIPPRERRTAIASRVRAEVWGASPFDLEVARALVEGEAHLKARDILQPEARHRVALASRLLGLDGVPMPQGAPHLWLPMTTASAENLARRALERGVRVTPPDATAVGGDKSGGVRLCLMSPSQRASLERALRIIADLLQSPSAEVV</sequence>
<dbReference type="Proteomes" id="UP000193200">
    <property type="component" value="Unassembled WGS sequence"/>
</dbReference>
<dbReference type="InterPro" id="IPR015421">
    <property type="entry name" value="PyrdxlP-dep_Trfase_major"/>
</dbReference>
<evidence type="ECO:0000259" key="6">
    <source>
        <dbReference type="PROSITE" id="PS50949"/>
    </source>
</evidence>
<keyword evidence="3" id="KW-0805">Transcription regulation</keyword>
<evidence type="ECO:0000256" key="1">
    <source>
        <dbReference type="ARBA" id="ARBA00005384"/>
    </source>
</evidence>
<evidence type="ECO:0000256" key="2">
    <source>
        <dbReference type="ARBA" id="ARBA00022898"/>
    </source>
</evidence>
<dbReference type="InterPro" id="IPR015424">
    <property type="entry name" value="PyrdxlP-dep_Trfase"/>
</dbReference>
<dbReference type="SUPFAM" id="SSF53383">
    <property type="entry name" value="PLP-dependent transferases"/>
    <property type="match status" value="1"/>
</dbReference>
<dbReference type="InterPro" id="IPR036390">
    <property type="entry name" value="WH_DNA-bd_sf"/>
</dbReference>
<keyword evidence="4" id="KW-0238">DNA-binding</keyword>
<dbReference type="Gene3D" id="3.40.640.10">
    <property type="entry name" value="Type I PLP-dependent aspartate aminotransferase-like (Major domain)"/>
    <property type="match status" value="1"/>
</dbReference>
<evidence type="ECO:0000256" key="3">
    <source>
        <dbReference type="ARBA" id="ARBA00023015"/>
    </source>
</evidence>
<evidence type="ECO:0000313" key="8">
    <source>
        <dbReference type="Proteomes" id="UP000193200"/>
    </source>
</evidence>
<dbReference type="Pfam" id="PF00155">
    <property type="entry name" value="Aminotran_1_2"/>
    <property type="match status" value="1"/>
</dbReference>
<dbReference type="Gene3D" id="1.10.10.10">
    <property type="entry name" value="Winged helix-like DNA-binding domain superfamily/Winged helix DNA-binding domain"/>
    <property type="match status" value="1"/>
</dbReference>
<dbReference type="GO" id="GO:0003700">
    <property type="term" value="F:DNA-binding transcription factor activity"/>
    <property type="evidence" value="ECO:0007669"/>
    <property type="project" value="InterPro"/>
</dbReference>
<name>A0A1Y5SSM4_9PROT</name>
<dbReference type="InterPro" id="IPR036388">
    <property type="entry name" value="WH-like_DNA-bd_sf"/>
</dbReference>
<dbReference type="Gene3D" id="3.90.1150.10">
    <property type="entry name" value="Aspartate Aminotransferase, domain 1"/>
    <property type="match status" value="1"/>
</dbReference>
<dbReference type="CDD" id="cd07377">
    <property type="entry name" value="WHTH_GntR"/>
    <property type="match status" value="1"/>
</dbReference>
<dbReference type="CDD" id="cd00609">
    <property type="entry name" value="AAT_like"/>
    <property type="match status" value="1"/>
</dbReference>
<evidence type="ECO:0000256" key="5">
    <source>
        <dbReference type="ARBA" id="ARBA00023163"/>
    </source>
</evidence>
<evidence type="ECO:0000256" key="4">
    <source>
        <dbReference type="ARBA" id="ARBA00023125"/>
    </source>
</evidence>
<dbReference type="SMART" id="SM00345">
    <property type="entry name" value="HTH_GNTR"/>
    <property type="match status" value="1"/>
</dbReference>
<feature type="domain" description="HTH gntR-type" evidence="6">
    <location>
        <begin position="16"/>
        <end position="84"/>
    </location>
</feature>
<dbReference type="SUPFAM" id="SSF46785">
    <property type="entry name" value="Winged helix' DNA-binding domain"/>
    <property type="match status" value="1"/>
</dbReference>
<dbReference type="InParanoid" id="A0A1Y5SSM4"/>
<comment type="similarity">
    <text evidence="1">In the C-terminal section; belongs to the class-I pyridoxal-phosphate-dependent aminotransferase family.</text>
</comment>
<dbReference type="InterPro" id="IPR015422">
    <property type="entry name" value="PyrdxlP-dep_Trfase_small"/>
</dbReference>
<reference evidence="7 8" key="1">
    <citation type="submission" date="2017-03" db="EMBL/GenBank/DDBJ databases">
        <authorList>
            <person name="Afonso C.L."/>
            <person name="Miller P.J."/>
            <person name="Scott M.A."/>
            <person name="Spackman E."/>
            <person name="Goraichik I."/>
            <person name="Dimitrov K.M."/>
            <person name="Suarez D.L."/>
            <person name="Swayne D.E."/>
        </authorList>
    </citation>
    <scope>NUCLEOTIDE SEQUENCE [LARGE SCALE GENOMIC DNA]</scope>
    <source>
        <strain evidence="7 8">CECT 7691</strain>
    </source>
</reference>
<dbReference type="RefSeq" id="WP_176244990.1">
    <property type="nucleotide sequence ID" value="NZ_FWFR01000001.1"/>
</dbReference>
<dbReference type="PANTHER" id="PTHR46577:SF1">
    <property type="entry name" value="HTH-TYPE TRANSCRIPTIONAL REGULATORY PROTEIN GABR"/>
    <property type="match status" value="1"/>
</dbReference>
<dbReference type="EMBL" id="FWFR01000001">
    <property type="protein sequence ID" value="SLN47094.1"/>
    <property type="molecule type" value="Genomic_DNA"/>
</dbReference>
<dbReference type="InterPro" id="IPR000524">
    <property type="entry name" value="Tscrpt_reg_HTH_GntR"/>
</dbReference>
<dbReference type="Pfam" id="PF00392">
    <property type="entry name" value="GntR"/>
    <property type="match status" value="1"/>
</dbReference>
<protein>
    <submittedName>
        <fullName evidence="7">Putative HTH-type transcriptional regulator YdcR</fullName>
    </submittedName>
</protein>
<dbReference type="InterPro" id="IPR051446">
    <property type="entry name" value="HTH_trans_reg/aminotransferase"/>
</dbReference>
<dbReference type="PROSITE" id="PS50949">
    <property type="entry name" value="HTH_GNTR"/>
    <property type="match status" value="1"/>
</dbReference>
<dbReference type="PANTHER" id="PTHR46577">
    <property type="entry name" value="HTH-TYPE TRANSCRIPTIONAL REGULATORY PROTEIN GABR"/>
    <property type="match status" value="1"/>
</dbReference>
<keyword evidence="8" id="KW-1185">Reference proteome</keyword>
<dbReference type="GO" id="GO:0030170">
    <property type="term" value="F:pyridoxal phosphate binding"/>
    <property type="evidence" value="ECO:0007669"/>
    <property type="project" value="InterPro"/>
</dbReference>
<dbReference type="GO" id="GO:0003677">
    <property type="term" value="F:DNA binding"/>
    <property type="evidence" value="ECO:0007669"/>
    <property type="project" value="UniProtKB-KW"/>
</dbReference>
<keyword evidence="5" id="KW-0804">Transcription</keyword>
<proteinExistence type="inferred from homology"/>
<gene>
    <name evidence="7" type="primary">ydcR_2</name>
    <name evidence="7" type="ORF">OCH7691_02027</name>
</gene>
<dbReference type="AlphaFoldDB" id="A0A1Y5SSM4"/>
<organism evidence="7 8">
    <name type="scientific">Oceanibacterium hippocampi</name>
    <dbReference type="NCBI Taxonomy" id="745714"/>
    <lineage>
        <taxon>Bacteria</taxon>
        <taxon>Pseudomonadati</taxon>
        <taxon>Pseudomonadota</taxon>
        <taxon>Alphaproteobacteria</taxon>
        <taxon>Sneathiellales</taxon>
        <taxon>Sneathiellaceae</taxon>
        <taxon>Oceanibacterium</taxon>
    </lineage>
</organism>